<keyword evidence="19" id="KW-0812">Transmembrane</keyword>
<evidence type="ECO:0000256" key="15">
    <source>
        <dbReference type="ARBA" id="ARBA00023316"/>
    </source>
</evidence>
<dbReference type="InterPro" id="IPR001460">
    <property type="entry name" value="PCN-bd_Tpept"/>
</dbReference>
<comment type="pathway">
    <text evidence="2">Cell wall biogenesis; peptidoglycan biosynthesis.</text>
</comment>
<dbReference type="AlphaFoldDB" id="A0A2S6I757"/>
<keyword evidence="10" id="KW-0378">Hydrolase</keyword>
<dbReference type="Gene3D" id="3.40.710.10">
    <property type="entry name" value="DD-peptidase/beta-lactamase superfamily"/>
    <property type="match status" value="1"/>
</dbReference>
<dbReference type="GO" id="GO:0006508">
    <property type="term" value="P:proteolysis"/>
    <property type="evidence" value="ECO:0007669"/>
    <property type="project" value="UniProtKB-KW"/>
</dbReference>
<dbReference type="InterPro" id="IPR001264">
    <property type="entry name" value="Glyco_trans_51"/>
</dbReference>
<keyword evidence="23" id="KW-1185">Reference proteome</keyword>
<gene>
    <name evidence="22" type="ORF">CLV84_0235</name>
</gene>
<comment type="caution">
    <text evidence="22">The sequence shown here is derived from an EMBL/GenBank/DDBJ whole genome shotgun (WGS) entry which is preliminary data.</text>
</comment>
<dbReference type="InterPro" id="IPR050396">
    <property type="entry name" value="Glycosyltr_51/Transpeptidase"/>
</dbReference>
<dbReference type="GO" id="GO:0009252">
    <property type="term" value="P:peptidoglycan biosynthetic process"/>
    <property type="evidence" value="ECO:0007669"/>
    <property type="project" value="UniProtKB-KW"/>
</dbReference>
<dbReference type="GO" id="GO:0005886">
    <property type="term" value="C:plasma membrane"/>
    <property type="evidence" value="ECO:0007669"/>
    <property type="project" value="UniProtKB-SubCell"/>
</dbReference>
<keyword evidence="6" id="KW-0121">Carboxypeptidase</keyword>
<keyword evidence="12" id="KW-0573">Peptidoglycan synthesis</keyword>
<proteinExistence type="inferred from homology"/>
<comment type="similarity">
    <text evidence="4">In the N-terminal section; belongs to the glycosyltransferase 51 family.</text>
</comment>
<dbReference type="SUPFAM" id="SSF56601">
    <property type="entry name" value="beta-lactamase/transpeptidase-like"/>
    <property type="match status" value="1"/>
</dbReference>
<dbReference type="GO" id="GO:0008658">
    <property type="term" value="F:penicillin binding"/>
    <property type="evidence" value="ECO:0007669"/>
    <property type="project" value="InterPro"/>
</dbReference>
<evidence type="ECO:0000313" key="22">
    <source>
        <dbReference type="EMBL" id="PPK87297.1"/>
    </source>
</evidence>
<evidence type="ECO:0000256" key="11">
    <source>
        <dbReference type="ARBA" id="ARBA00022960"/>
    </source>
</evidence>
<keyword evidence="15" id="KW-0961">Cell wall biogenesis/degradation</keyword>
<dbReference type="PANTHER" id="PTHR32282:SF11">
    <property type="entry name" value="PENICILLIN-BINDING PROTEIN 1B"/>
    <property type="match status" value="1"/>
</dbReference>
<protein>
    <submittedName>
        <fullName evidence="22">Penicillin-binding protein 1A</fullName>
    </submittedName>
</protein>
<evidence type="ECO:0000256" key="9">
    <source>
        <dbReference type="ARBA" id="ARBA00022679"/>
    </source>
</evidence>
<dbReference type="EMBL" id="PTJC01000005">
    <property type="protein sequence ID" value="PPK87297.1"/>
    <property type="molecule type" value="Genomic_DNA"/>
</dbReference>
<dbReference type="InterPro" id="IPR012338">
    <property type="entry name" value="Beta-lactam/transpept-like"/>
</dbReference>
<keyword evidence="13 19" id="KW-0472">Membrane</keyword>
<evidence type="ECO:0000256" key="5">
    <source>
        <dbReference type="ARBA" id="ARBA00022475"/>
    </source>
</evidence>
<evidence type="ECO:0000256" key="14">
    <source>
        <dbReference type="ARBA" id="ARBA00023268"/>
    </source>
</evidence>
<feature type="domain" description="Glycosyl transferase family 51" evidence="21">
    <location>
        <begin position="86"/>
        <end position="264"/>
    </location>
</feature>
<dbReference type="GO" id="GO:0009002">
    <property type="term" value="F:serine-type D-Ala-D-Ala carboxypeptidase activity"/>
    <property type="evidence" value="ECO:0007669"/>
    <property type="project" value="UniProtKB-EC"/>
</dbReference>
<keyword evidence="14" id="KW-0511">Multifunctional enzyme</keyword>
<evidence type="ECO:0000256" key="8">
    <source>
        <dbReference type="ARBA" id="ARBA00022676"/>
    </source>
</evidence>
<feature type="transmembrane region" description="Helical" evidence="19">
    <location>
        <begin position="32"/>
        <end position="55"/>
    </location>
</feature>
<keyword evidence="11" id="KW-0133">Cell shape</keyword>
<comment type="catalytic activity">
    <reaction evidence="17">
        <text>[GlcNAc-(1-&gt;4)-Mur2Ac(oyl-L-Ala-gamma-D-Glu-L-Lys-D-Ala-D-Ala)](n)-di-trans,octa-cis-undecaprenyl diphosphate + beta-D-GlcNAc-(1-&gt;4)-Mur2Ac(oyl-L-Ala-gamma-D-Glu-L-Lys-D-Ala-D-Ala)-di-trans,octa-cis-undecaprenyl diphosphate = [GlcNAc-(1-&gt;4)-Mur2Ac(oyl-L-Ala-gamma-D-Glu-L-Lys-D-Ala-D-Ala)](n+1)-di-trans,octa-cis-undecaprenyl diphosphate + di-trans,octa-cis-undecaprenyl diphosphate + H(+)</text>
        <dbReference type="Rhea" id="RHEA:23708"/>
        <dbReference type="Rhea" id="RHEA-COMP:9602"/>
        <dbReference type="Rhea" id="RHEA-COMP:9603"/>
        <dbReference type="ChEBI" id="CHEBI:15378"/>
        <dbReference type="ChEBI" id="CHEBI:58405"/>
        <dbReference type="ChEBI" id="CHEBI:60033"/>
        <dbReference type="ChEBI" id="CHEBI:78435"/>
        <dbReference type="EC" id="2.4.99.28"/>
    </reaction>
</comment>
<keyword evidence="5" id="KW-1003">Cell membrane</keyword>
<dbReference type="InterPro" id="IPR023346">
    <property type="entry name" value="Lysozyme-like_dom_sf"/>
</dbReference>
<dbReference type="Proteomes" id="UP000237662">
    <property type="component" value="Unassembled WGS sequence"/>
</dbReference>
<evidence type="ECO:0000256" key="2">
    <source>
        <dbReference type="ARBA" id="ARBA00004752"/>
    </source>
</evidence>
<comment type="similarity">
    <text evidence="3">In the C-terminal section; belongs to the transpeptidase family.</text>
</comment>
<keyword evidence="7" id="KW-0645">Protease</keyword>
<dbReference type="SUPFAM" id="SSF53955">
    <property type="entry name" value="Lysozyme-like"/>
    <property type="match status" value="1"/>
</dbReference>
<evidence type="ECO:0000256" key="7">
    <source>
        <dbReference type="ARBA" id="ARBA00022670"/>
    </source>
</evidence>
<evidence type="ECO:0000256" key="17">
    <source>
        <dbReference type="ARBA" id="ARBA00049902"/>
    </source>
</evidence>
<evidence type="ECO:0000256" key="13">
    <source>
        <dbReference type="ARBA" id="ARBA00023136"/>
    </source>
</evidence>
<accession>A0A2S6I757</accession>
<evidence type="ECO:0000256" key="16">
    <source>
        <dbReference type="ARBA" id="ARBA00034000"/>
    </source>
</evidence>
<dbReference type="PANTHER" id="PTHR32282">
    <property type="entry name" value="BINDING PROTEIN TRANSPEPTIDASE, PUTATIVE-RELATED"/>
    <property type="match status" value="1"/>
</dbReference>
<dbReference type="Pfam" id="PF00905">
    <property type="entry name" value="Transpeptidase"/>
    <property type="match status" value="1"/>
</dbReference>
<comment type="subcellular location">
    <subcellularLocation>
        <location evidence="1">Cell membrane</location>
    </subcellularLocation>
</comment>
<name>A0A2S6I757_9BACT</name>
<evidence type="ECO:0000256" key="1">
    <source>
        <dbReference type="ARBA" id="ARBA00004236"/>
    </source>
</evidence>
<dbReference type="RefSeq" id="WP_104417913.1">
    <property type="nucleotide sequence ID" value="NZ_PTJC01000005.1"/>
</dbReference>
<dbReference type="InterPro" id="IPR036950">
    <property type="entry name" value="PBP_transglycosylase"/>
</dbReference>
<dbReference type="Pfam" id="PF00912">
    <property type="entry name" value="Transgly"/>
    <property type="match status" value="1"/>
</dbReference>
<reference evidence="22 23" key="1">
    <citation type="submission" date="2018-02" db="EMBL/GenBank/DDBJ databases">
        <title>Genomic Encyclopedia of Archaeal and Bacterial Type Strains, Phase II (KMG-II): from individual species to whole genera.</title>
        <authorList>
            <person name="Goeker M."/>
        </authorList>
    </citation>
    <scope>NUCLEOTIDE SEQUENCE [LARGE SCALE GENOMIC DNA]</scope>
    <source>
        <strain evidence="22 23">DSM 29526</strain>
    </source>
</reference>
<evidence type="ECO:0000256" key="6">
    <source>
        <dbReference type="ARBA" id="ARBA00022645"/>
    </source>
</evidence>
<feature type="domain" description="Penicillin-binding protein transpeptidase" evidence="20">
    <location>
        <begin position="441"/>
        <end position="678"/>
    </location>
</feature>
<dbReference type="GO" id="GO:0071555">
    <property type="term" value="P:cell wall organization"/>
    <property type="evidence" value="ECO:0007669"/>
    <property type="project" value="UniProtKB-KW"/>
</dbReference>
<dbReference type="GO" id="GO:0030288">
    <property type="term" value="C:outer membrane-bounded periplasmic space"/>
    <property type="evidence" value="ECO:0007669"/>
    <property type="project" value="TreeGrafter"/>
</dbReference>
<evidence type="ECO:0000256" key="18">
    <source>
        <dbReference type="SAM" id="MobiDB-lite"/>
    </source>
</evidence>
<dbReference type="OrthoDB" id="9766909at2"/>
<keyword evidence="8" id="KW-0328">Glycosyltransferase</keyword>
<feature type="region of interest" description="Disordered" evidence="18">
    <location>
        <begin position="802"/>
        <end position="821"/>
    </location>
</feature>
<evidence type="ECO:0000313" key="23">
    <source>
        <dbReference type="Proteomes" id="UP000237662"/>
    </source>
</evidence>
<organism evidence="22 23">
    <name type="scientific">Neolewinella xylanilytica</name>
    <dbReference type="NCBI Taxonomy" id="1514080"/>
    <lineage>
        <taxon>Bacteria</taxon>
        <taxon>Pseudomonadati</taxon>
        <taxon>Bacteroidota</taxon>
        <taxon>Saprospiria</taxon>
        <taxon>Saprospirales</taxon>
        <taxon>Lewinellaceae</taxon>
        <taxon>Neolewinella</taxon>
    </lineage>
</organism>
<keyword evidence="9" id="KW-0808">Transferase</keyword>
<evidence type="ECO:0000256" key="10">
    <source>
        <dbReference type="ARBA" id="ARBA00022801"/>
    </source>
</evidence>
<evidence type="ECO:0000256" key="19">
    <source>
        <dbReference type="SAM" id="Phobius"/>
    </source>
</evidence>
<evidence type="ECO:0000256" key="3">
    <source>
        <dbReference type="ARBA" id="ARBA00007090"/>
    </source>
</evidence>
<dbReference type="GO" id="GO:0008955">
    <property type="term" value="F:peptidoglycan glycosyltransferase activity"/>
    <property type="evidence" value="ECO:0007669"/>
    <property type="project" value="UniProtKB-EC"/>
</dbReference>
<evidence type="ECO:0000259" key="20">
    <source>
        <dbReference type="Pfam" id="PF00905"/>
    </source>
</evidence>
<evidence type="ECO:0000256" key="4">
    <source>
        <dbReference type="ARBA" id="ARBA00007739"/>
    </source>
</evidence>
<keyword evidence="19" id="KW-1133">Transmembrane helix</keyword>
<evidence type="ECO:0000259" key="21">
    <source>
        <dbReference type="Pfam" id="PF00912"/>
    </source>
</evidence>
<dbReference type="GO" id="GO:0008360">
    <property type="term" value="P:regulation of cell shape"/>
    <property type="evidence" value="ECO:0007669"/>
    <property type="project" value="UniProtKB-KW"/>
</dbReference>
<evidence type="ECO:0000256" key="12">
    <source>
        <dbReference type="ARBA" id="ARBA00022984"/>
    </source>
</evidence>
<sequence length="835" mass="92790">MPKSLTEKLRAAVAKKSRKTFRYLKKQPPRKLALLGVGIPAALVLVLFVFLYLGVLSGAYGHMPSREELSQVENDNASSIFTEDGALLGKYYAINRLSVPAEEISPYVTKALVATEDARFFEHQGIDVKALFRVAYRSILMGDRSGGGGSTISQQLAKQLYPRQQYGSLGMVKVKLREMVIASRLEDVFSKQDLLNLYLNTVPFGEDAYGIEVAANRFFDKPAADLNLQESAVLVGLLKANTTYSPRAHPDKSLSRRNVVLALMAQNGSIPLAVKDSVKQLPLELHYSRDNERVGSAAHFRQRLRAEVDEALADLLHPDGRPYDMDRDGLSIYVSLDSRLQRMAEEAVREQLPRIQQNLAEDWKSSKSAPWEPAFLATVKKSTRYRSLAAAGHSEADILEQMRQPRAMTIYDWRTGGPVDTMLRPIDSLRHYFTLLNAGLLATEPATGVVRAWVGGVDYQAVQFDHVISRRQVGSTIKPVVYATALQNGVLPCEYTPAEQVVYADFNNYSPGNPGGHYEGAYSMRGGLAKSVNTVAVNLAVRSGLPTLARQINSMGVRQQVQAIPSIALGTVEASLEEMNTVYSTFANGGRRPAGIHFLDRIEDEHGKVLVQFERPAGGERVMDEETAKVATYLMAGVVNGGTGARLRSTYGIKGALAGKTGTTQDQSDGWFLGFTPKLVVGTWVGAEYPAVHFRTLSRGSATATALPIWGTFMRKVQDGRGLDAYRGGGFGSMDQMTLDQLDCPDYLDELPIYYDYEGDEYAVDRDITRRLREFDRDEIAEMVRRKGRRANESAREYAARVAKELERDQPKDERREERKQSWIKRLFGSNKDRD</sequence>
<comment type="catalytic activity">
    <reaction evidence="16">
        <text>Preferential cleavage: (Ac)2-L-Lys-D-Ala-|-D-Ala. Also transpeptidation of peptidyl-alanyl moieties that are N-acyl substituents of D-alanine.</text>
        <dbReference type="EC" id="3.4.16.4"/>
    </reaction>
</comment>
<dbReference type="Gene3D" id="1.10.3810.10">
    <property type="entry name" value="Biosynthetic peptidoglycan transglycosylase-like"/>
    <property type="match status" value="1"/>
</dbReference>